<dbReference type="GO" id="GO:0016787">
    <property type="term" value="F:hydrolase activity"/>
    <property type="evidence" value="ECO:0007669"/>
    <property type="project" value="UniProtKB-KW"/>
</dbReference>
<feature type="compositionally biased region" description="Basic and acidic residues" evidence="5">
    <location>
        <begin position="96"/>
        <end position="105"/>
    </location>
</feature>
<feature type="region of interest" description="Disordered" evidence="5">
    <location>
        <begin position="297"/>
        <end position="347"/>
    </location>
</feature>
<dbReference type="InterPro" id="IPR050474">
    <property type="entry name" value="Hel308_SKI2-like"/>
</dbReference>
<dbReference type="OrthoDB" id="2320933at2759"/>
<reference evidence="7 8" key="1">
    <citation type="journal article" name="Sci. Rep.">
        <title>Genome-scale phylogenetic analyses confirm Olpidium as the closest living zoosporic fungus to the non-flagellated, terrestrial fungi.</title>
        <authorList>
            <person name="Chang Y."/>
            <person name="Rochon D."/>
            <person name="Sekimoto S."/>
            <person name="Wang Y."/>
            <person name="Chovatia M."/>
            <person name="Sandor L."/>
            <person name="Salamov A."/>
            <person name="Grigoriev I.V."/>
            <person name="Stajich J.E."/>
            <person name="Spatafora J.W."/>
        </authorList>
    </citation>
    <scope>NUCLEOTIDE SEQUENCE [LARGE SCALE GENOMIC DNA]</scope>
    <source>
        <strain evidence="7">S191</strain>
    </source>
</reference>
<comment type="caution">
    <text evidence="7">The sequence shown here is derived from an EMBL/GenBank/DDBJ whole genome shotgun (WGS) entry which is preliminary data.</text>
</comment>
<dbReference type="Gene3D" id="3.40.50.300">
    <property type="entry name" value="P-loop containing nucleotide triphosphate hydrolases"/>
    <property type="match status" value="1"/>
</dbReference>
<dbReference type="AlphaFoldDB" id="A0A8H7ZZ86"/>
<dbReference type="Pfam" id="PF00270">
    <property type="entry name" value="DEAD"/>
    <property type="match status" value="1"/>
</dbReference>
<dbReference type="PANTHER" id="PTHR47961:SF6">
    <property type="entry name" value="DNA-DIRECTED DNA POLYMERASE"/>
    <property type="match status" value="1"/>
</dbReference>
<evidence type="ECO:0000256" key="4">
    <source>
        <dbReference type="ARBA" id="ARBA00022840"/>
    </source>
</evidence>
<organism evidence="7 8">
    <name type="scientific">Olpidium bornovanus</name>
    <dbReference type="NCBI Taxonomy" id="278681"/>
    <lineage>
        <taxon>Eukaryota</taxon>
        <taxon>Fungi</taxon>
        <taxon>Fungi incertae sedis</taxon>
        <taxon>Olpidiomycota</taxon>
        <taxon>Olpidiomycotina</taxon>
        <taxon>Olpidiomycetes</taxon>
        <taxon>Olpidiales</taxon>
        <taxon>Olpidiaceae</taxon>
        <taxon>Olpidium</taxon>
    </lineage>
</organism>
<dbReference type="GO" id="GO:0004386">
    <property type="term" value="F:helicase activity"/>
    <property type="evidence" value="ECO:0007669"/>
    <property type="project" value="UniProtKB-KW"/>
</dbReference>
<evidence type="ECO:0000256" key="3">
    <source>
        <dbReference type="ARBA" id="ARBA00022806"/>
    </source>
</evidence>
<evidence type="ECO:0000259" key="6">
    <source>
        <dbReference type="PROSITE" id="PS51192"/>
    </source>
</evidence>
<feature type="region of interest" description="Disordered" evidence="5">
    <location>
        <begin position="264"/>
        <end position="285"/>
    </location>
</feature>
<feature type="compositionally biased region" description="Low complexity" evidence="5">
    <location>
        <begin position="1"/>
        <end position="17"/>
    </location>
</feature>
<feature type="region of interest" description="Disordered" evidence="5">
    <location>
        <begin position="1"/>
        <end position="105"/>
    </location>
</feature>
<dbReference type="GO" id="GO:0003676">
    <property type="term" value="F:nucleic acid binding"/>
    <property type="evidence" value="ECO:0007669"/>
    <property type="project" value="InterPro"/>
</dbReference>
<keyword evidence="8" id="KW-1185">Reference proteome</keyword>
<keyword evidence="2" id="KW-0378">Hydrolase</keyword>
<gene>
    <name evidence="7" type="ORF">BJ554DRAFT_5672</name>
</gene>
<keyword evidence="4" id="KW-0067">ATP-binding</keyword>
<evidence type="ECO:0000256" key="5">
    <source>
        <dbReference type="SAM" id="MobiDB-lite"/>
    </source>
</evidence>
<dbReference type="GO" id="GO:0005524">
    <property type="term" value="F:ATP binding"/>
    <property type="evidence" value="ECO:0007669"/>
    <property type="project" value="UniProtKB-KW"/>
</dbReference>
<dbReference type="PROSITE" id="PS51192">
    <property type="entry name" value="HELICASE_ATP_BIND_1"/>
    <property type="match status" value="1"/>
</dbReference>
<dbReference type="InterPro" id="IPR014001">
    <property type="entry name" value="Helicase_ATP-bd"/>
</dbReference>
<evidence type="ECO:0000256" key="1">
    <source>
        <dbReference type="ARBA" id="ARBA00022741"/>
    </source>
</evidence>
<dbReference type="InterPro" id="IPR011545">
    <property type="entry name" value="DEAD/DEAH_box_helicase_dom"/>
</dbReference>
<evidence type="ECO:0000256" key="2">
    <source>
        <dbReference type="ARBA" id="ARBA00022801"/>
    </source>
</evidence>
<feature type="compositionally biased region" description="Acidic residues" evidence="5">
    <location>
        <begin position="315"/>
        <end position="325"/>
    </location>
</feature>
<evidence type="ECO:0000313" key="7">
    <source>
        <dbReference type="EMBL" id="KAG5462045.1"/>
    </source>
</evidence>
<keyword evidence="3" id="KW-0347">Helicase</keyword>
<dbReference type="EMBL" id="JAEFCI010002719">
    <property type="protein sequence ID" value="KAG5462045.1"/>
    <property type="molecule type" value="Genomic_DNA"/>
</dbReference>
<dbReference type="SUPFAM" id="SSF52540">
    <property type="entry name" value="P-loop containing nucleoside triphosphate hydrolases"/>
    <property type="match status" value="1"/>
</dbReference>
<name>A0A8H7ZZ86_9FUNG</name>
<sequence>MRATGTQSYQPQQQSQRDGGRRTRAHTMRKARPAEHPSQPLLQPEITASFRRQHARSPLQDSGARVARRRSIAKAAENSGVPVPESAARSFSRAPFDAERCTEAERKRKRAELSFSSSSSSPTLLHPSSFEQLPTHKASAYRSQRDEPITSSIIFGCNAPIINEQASELPATPGAVCTTLSHGTETEAFLKPAQDAFKTPVATSARLRVSGVAPASAPAPSPFSTESAFSMSPYSPGFMADVAVLLDRVEKDGPQRDQISVLATPTRRPAPAGLPVEPLQAQDGRSRLPAYAVRAEDRSATLSAEAERGDSPAYFDDDATTDDGQEMVPTAMDSDNSTNSRPPFEVEPSEVSSISAGEMDTKPGNDAILSAVPDEKLESRNLLLSSAYWDLPPAVVESYKTLGMEEMYPWQAECLSLEGVLDGNRNLVYSAPTSAGKTFVADMVVLKKVLLSRKKALMILPYVSVVSEKTEHLQQAFRGAMLRVEGYFAGNSSSNFDNVDIGVCTIEKVRCLHVIAYNSESYIIIEIKLPWRVREMLAKVISLPSVLQANGLVNRLLEENCLEELGIVVIDELHVIGRFLGWFSVHLLFCVADAVSSGHALTTKSRVWPGEESRGYLLELLLTKLRVVLRDNVQVGDAKS</sequence>
<proteinExistence type="predicted"/>
<protein>
    <recommendedName>
        <fullName evidence="6">Helicase ATP-binding domain-containing protein</fullName>
    </recommendedName>
</protein>
<feature type="compositionally biased region" description="Basic residues" evidence="5">
    <location>
        <begin position="22"/>
        <end position="31"/>
    </location>
</feature>
<feature type="domain" description="Helicase ATP-binding" evidence="6">
    <location>
        <begin position="418"/>
        <end position="581"/>
    </location>
</feature>
<accession>A0A8H7ZZ86</accession>
<dbReference type="InterPro" id="IPR027417">
    <property type="entry name" value="P-loop_NTPase"/>
</dbReference>
<dbReference type="Proteomes" id="UP000673691">
    <property type="component" value="Unassembled WGS sequence"/>
</dbReference>
<dbReference type="PANTHER" id="PTHR47961">
    <property type="entry name" value="DNA POLYMERASE THETA, PUTATIVE (AFU_ORTHOLOGUE AFUA_1G05260)-RELATED"/>
    <property type="match status" value="1"/>
</dbReference>
<evidence type="ECO:0000313" key="8">
    <source>
        <dbReference type="Proteomes" id="UP000673691"/>
    </source>
</evidence>
<keyword evidence="1" id="KW-0547">Nucleotide-binding</keyword>
<feature type="compositionally biased region" description="Basic and acidic residues" evidence="5">
    <location>
        <begin position="297"/>
        <end position="310"/>
    </location>
</feature>